<evidence type="ECO:0000256" key="4">
    <source>
        <dbReference type="ARBA" id="ARBA00023172"/>
    </source>
</evidence>
<dbReference type="GO" id="GO:0003677">
    <property type="term" value="F:DNA binding"/>
    <property type="evidence" value="ECO:0007669"/>
    <property type="project" value="UniProtKB-KW"/>
</dbReference>
<organism evidence="6 7">
    <name type="scientific">Glacieibacterium arshaanense</name>
    <dbReference type="NCBI Taxonomy" id="2511025"/>
    <lineage>
        <taxon>Bacteria</taxon>
        <taxon>Pseudomonadati</taxon>
        <taxon>Pseudomonadota</taxon>
        <taxon>Alphaproteobacteria</taxon>
        <taxon>Sphingomonadales</taxon>
        <taxon>Sphingosinicellaceae</taxon>
        <taxon>Glacieibacterium</taxon>
    </lineage>
</organism>
<comment type="similarity">
    <text evidence="1">Belongs to the 'phage' integrase family.</text>
</comment>
<dbReference type="OrthoDB" id="9784724at2"/>
<evidence type="ECO:0000313" key="6">
    <source>
        <dbReference type="EMBL" id="TFU00286.1"/>
    </source>
</evidence>
<feature type="domain" description="Tyr recombinase" evidence="5">
    <location>
        <begin position="248"/>
        <end position="464"/>
    </location>
</feature>
<evidence type="ECO:0000256" key="1">
    <source>
        <dbReference type="ARBA" id="ARBA00008857"/>
    </source>
</evidence>
<reference evidence="6 7" key="1">
    <citation type="submission" date="2019-02" db="EMBL/GenBank/DDBJ databases">
        <title>Polymorphobacter sp. isolated from the lake at the Tibet of China.</title>
        <authorList>
            <person name="Li A."/>
        </authorList>
    </citation>
    <scope>NUCLEOTIDE SEQUENCE [LARGE SCALE GENOMIC DNA]</scope>
    <source>
        <strain evidence="6 7">DJ1R-1</strain>
    </source>
</reference>
<dbReference type="InterPro" id="IPR013762">
    <property type="entry name" value="Integrase-like_cat_sf"/>
</dbReference>
<dbReference type="EMBL" id="SIHO01000004">
    <property type="protein sequence ID" value="TFU00286.1"/>
    <property type="molecule type" value="Genomic_DNA"/>
</dbReference>
<keyword evidence="3" id="KW-0238">DNA-binding</keyword>
<dbReference type="InterPro" id="IPR010998">
    <property type="entry name" value="Integrase_recombinase_N"/>
</dbReference>
<name>A0A4Y9EJB8_9SPHN</name>
<gene>
    <name evidence="6" type="ORF">EUV02_14585</name>
</gene>
<dbReference type="InterPro" id="IPR002104">
    <property type="entry name" value="Integrase_catalytic"/>
</dbReference>
<dbReference type="SUPFAM" id="SSF56349">
    <property type="entry name" value="DNA breaking-rejoining enzymes"/>
    <property type="match status" value="1"/>
</dbReference>
<dbReference type="Pfam" id="PF00589">
    <property type="entry name" value="Phage_integrase"/>
    <property type="match status" value="1"/>
</dbReference>
<dbReference type="PANTHER" id="PTHR30349:SF41">
    <property type="entry name" value="INTEGRASE_RECOMBINASE PROTEIN MJ0367-RELATED"/>
    <property type="match status" value="1"/>
</dbReference>
<dbReference type="PANTHER" id="PTHR30349">
    <property type="entry name" value="PHAGE INTEGRASE-RELATED"/>
    <property type="match status" value="1"/>
</dbReference>
<keyword evidence="7" id="KW-1185">Reference proteome</keyword>
<dbReference type="GO" id="GO:0006310">
    <property type="term" value="P:DNA recombination"/>
    <property type="evidence" value="ECO:0007669"/>
    <property type="project" value="UniProtKB-KW"/>
</dbReference>
<keyword evidence="4" id="KW-0233">DNA recombination</keyword>
<dbReference type="AlphaFoldDB" id="A0A4Y9EJB8"/>
<dbReference type="CDD" id="cd01184">
    <property type="entry name" value="INT_C_like_1"/>
    <property type="match status" value="1"/>
</dbReference>
<accession>A0A4Y9EJB8</accession>
<dbReference type="InterPro" id="IPR050090">
    <property type="entry name" value="Tyrosine_recombinase_XerCD"/>
</dbReference>
<evidence type="ECO:0000256" key="2">
    <source>
        <dbReference type="ARBA" id="ARBA00022908"/>
    </source>
</evidence>
<dbReference type="Gene3D" id="1.10.443.10">
    <property type="entry name" value="Intergrase catalytic core"/>
    <property type="match status" value="1"/>
</dbReference>
<dbReference type="InterPro" id="IPR011010">
    <property type="entry name" value="DNA_brk_join_enz"/>
</dbReference>
<evidence type="ECO:0000259" key="5">
    <source>
        <dbReference type="PROSITE" id="PS51898"/>
    </source>
</evidence>
<evidence type="ECO:0000256" key="3">
    <source>
        <dbReference type="ARBA" id="ARBA00023125"/>
    </source>
</evidence>
<evidence type="ECO:0000313" key="7">
    <source>
        <dbReference type="Proteomes" id="UP000297737"/>
    </source>
</evidence>
<keyword evidence="2" id="KW-0229">DNA integration</keyword>
<dbReference type="GO" id="GO:0015074">
    <property type="term" value="P:DNA integration"/>
    <property type="evidence" value="ECO:0007669"/>
    <property type="project" value="UniProtKB-KW"/>
</dbReference>
<sequence length="478" mass="53808">MPIGMCLRGGKFYVRRRVPNDAILAVGRIEIWRSLHTDSLETALRRFPRVASQVESLIARARFGAGMSVDQMLLDPLIEHRGRNDPAPPNWQNISMETGVHGDGDAPRVDRLVLGPTFGEAYDRYINDPTKGWSDRTRESYVTCRKVATSVIGASTPMADISRTHIREFVEVLRLLPKNAAKRFPTLSPRQAADLMRHEKAPSLISTANANTYLTSLSTFINWSVNEELLHRNPARGLRLPDQTAKRDKRHPFSVDQLRLIFHAPLYVGCLNGERGYAIPGSEYPQNARYWVPLLALHTGMRLNEICQLDVADIESLDGIPCISVRSESLVGSRDKRLKTAASRRIVPIHRTLVELGFLAYVADQGRGQQTKLFDEIEPGPKGARSVAFSKWFTQFVRRAGACRERTCFHSFRHNFRDELRASRIDHDLAMALGGWTVGASGRNKVSENYGHGHRIRMLSDAVDGLEFADIDLSHLKR</sequence>
<dbReference type="Gene3D" id="1.10.150.130">
    <property type="match status" value="1"/>
</dbReference>
<protein>
    <recommendedName>
        <fullName evidence="5">Tyr recombinase domain-containing protein</fullName>
    </recommendedName>
</protein>
<dbReference type="InterPro" id="IPR046668">
    <property type="entry name" value="DUF6538"/>
</dbReference>
<dbReference type="Proteomes" id="UP000297737">
    <property type="component" value="Unassembled WGS sequence"/>
</dbReference>
<dbReference type="Pfam" id="PF20172">
    <property type="entry name" value="DUF6538"/>
    <property type="match status" value="1"/>
</dbReference>
<comment type="caution">
    <text evidence="6">The sequence shown here is derived from an EMBL/GenBank/DDBJ whole genome shotgun (WGS) entry which is preliminary data.</text>
</comment>
<dbReference type="PROSITE" id="PS51898">
    <property type="entry name" value="TYR_RECOMBINASE"/>
    <property type="match status" value="1"/>
</dbReference>
<proteinExistence type="inferred from homology"/>